<dbReference type="InterPro" id="IPR007080">
    <property type="entry name" value="RNA_pol_Rpb1_1"/>
</dbReference>
<evidence type="ECO:0000256" key="6">
    <source>
        <dbReference type="ARBA" id="ARBA00023163"/>
    </source>
</evidence>
<dbReference type="Pfam" id="PF04983">
    <property type="entry name" value="RNA_pol_Rpb1_3"/>
    <property type="match status" value="1"/>
</dbReference>
<dbReference type="Gene3D" id="3.30.1490.180">
    <property type="entry name" value="RNA polymerase ii"/>
    <property type="match status" value="1"/>
</dbReference>
<dbReference type="InterPro" id="IPR007073">
    <property type="entry name" value="RNA_pol_Rpb1_7"/>
</dbReference>
<evidence type="ECO:0000256" key="3">
    <source>
        <dbReference type="ARBA" id="ARBA00022478"/>
    </source>
</evidence>
<dbReference type="Pfam" id="PF04990">
    <property type="entry name" value="RNA_pol_Rpb1_7"/>
    <property type="match status" value="1"/>
</dbReference>
<dbReference type="GO" id="GO:0006351">
    <property type="term" value="P:DNA-templated transcription"/>
    <property type="evidence" value="ECO:0007669"/>
    <property type="project" value="InterPro"/>
</dbReference>
<sequence length="1442" mass="162905">MLPVGEIHSVEFYVKGDADNRRGVMNVLSKDTIGSDGKPIHGGVNDIRMGTTSKNYKCGTCFQSKSTCVGHNGFVELNYPVQNPLFRNHIVKWLKIICHNCGKLITETGSGKTNIKDQVKTFKNPIKTNVLTACPHCGVDHPNIIQDKNEQLHIYKEYMVDDKLMKERIMNHEISAIFEKIEGSIVRQLGYNPDLSHPKKYILRCIPIPTPIIRPDIQRTSSKSPAITEITNFIRNIVDINSKIPPNTINPDDRDLIDTLDLIYSTMIKGSPASAKKTKVVHSSNKEIGSLASRLPEKIGRVRGTMMGKRVHFVCRSVISCDPTLKIDEVGVPMKIARTIQIPETVHPWNLTELNKYFFNKDTTYPGCTKIYKKSNNNTYHVGNIKSDLILEIGDIIYRNLIDGDIIALNRAPSLTPSAISVHKVRVRPQGQTLTINELVCKLYNADFDGDEMNGHFFLTKNAQVEVDILMSVKERLISSQYGAPVIGAYMDTLVGASLFTQGNNSFSKFDTMQLIANIDMGGLLQIKDVTNTLTFTKDRYSNYEISSILLPFINYSGKPSMYEENLAHIIKYDEKDIKVLIDKGIHKQGILDKKAIGEGAFGSIIHAIKNKYGTKVVLDYIFNLQQSMSMYLKARGFSMGLRDILISIESTRELQQITNDLIENSKRITERLNNNQIIPPIGVTTEEFYEILQINELRASDDYYNIVMKDIDTTTNSMYKLISSGSKGNKVNFLQISSALGQQTLNGLRIPQNFGYNRTLPYFTTHDTNPEARGFIVDSYITGLGLPSMIFASMESRYALITNALMTATTGAQSRTGIKNLESIVVNNLRAAAKDSRIVQRIYGDSGIDPRLMDVINLPLMNISTEEFNQYHYNIKSTDINAKYRNKGLQDLFDKEFEMLSSDRENFRALMLKMEGDSGINNKLYGNNIKTPLNMNKIINDVIYQYRDLNKDKEYNPGDAITKVAELCDTLVYSAFNDMMLRKKSAVPKYWKLAMTFSTYAIRQYLNTKNLIKKEISNVMLSIILNDIYITMANSFIDYGSVVGITAAQSINQPMMQFVLNSKHRSGGGGTKTDTLVRIGEVLGARPTENMKNTAMVIQVRDEIAMDIARVQEVANFIEMMSVERFVDGEMLLFYEKFREPTHPDYKHEIKMINQFIADNPVAKPPNVLLPWCIRFELDRREMILKNMSLGLIVRAIQREFRSIYVVYSSETSEKLVVRCYVKPDMFRKEITASLFDNLMREISNVVIRGIPNIITAEVAKDTLMRNYVDTDGSIKTKKIHYITTSGTNLQMMLSHDMVDPYHIQTDSILEVAETYGIEAGREKLLNELKTINSATIDKGVCYQHISIYADEMTYMGKVVSAERNGLSKREVDNVMLRVSSASPVQVLEEAAIFSRKDPLHGISAQLMVGAIPQVGSTYNTVVINDKFIKEFNKGNNLDDL</sequence>
<dbReference type="InterPro" id="IPR042102">
    <property type="entry name" value="RNA_pol_Rpb1_3_sf"/>
</dbReference>
<dbReference type="EMBL" id="MN739114">
    <property type="protein sequence ID" value="QHS89588.1"/>
    <property type="molecule type" value="Genomic_DNA"/>
</dbReference>
<dbReference type="SMART" id="SM00663">
    <property type="entry name" value="RPOLA_N"/>
    <property type="match status" value="1"/>
</dbReference>
<protein>
    <recommendedName>
        <fullName evidence="2">DNA-directed RNA polymerase</fullName>
        <ecNumber evidence="2">2.7.7.6</ecNumber>
    </recommendedName>
</protein>
<dbReference type="InterPro" id="IPR006592">
    <property type="entry name" value="RNA_pol_N"/>
</dbReference>
<evidence type="ECO:0000256" key="1">
    <source>
        <dbReference type="ARBA" id="ARBA00006460"/>
    </source>
</evidence>
<evidence type="ECO:0000256" key="4">
    <source>
        <dbReference type="ARBA" id="ARBA00022679"/>
    </source>
</evidence>
<dbReference type="Pfam" id="PF04998">
    <property type="entry name" value="RNA_pol_Rpb1_5"/>
    <property type="match status" value="1"/>
</dbReference>
<comment type="similarity">
    <text evidence="1">Belongs to the RNA polymerase beta' chain family.</text>
</comment>
<comment type="catalytic activity">
    <reaction evidence="7">
        <text>RNA(n) + a ribonucleoside 5'-triphosphate = RNA(n+1) + diphosphate</text>
        <dbReference type="Rhea" id="RHEA:21248"/>
        <dbReference type="Rhea" id="RHEA-COMP:14527"/>
        <dbReference type="Rhea" id="RHEA-COMP:17342"/>
        <dbReference type="ChEBI" id="CHEBI:33019"/>
        <dbReference type="ChEBI" id="CHEBI:61557"/>
        <dbReference type="ChEBI" id="CHEBI:140395"/>
        <dbReference type="EC" id="2.7.7.6"/>
    </reaction>
</comment>
<dbReference type="PANTHER" id="PTHR19376">
    <property type="entry name" value="DNA-DIRECTED RNA POLYMERASE"/>
    <property type="match status" value="1"/>
</dbReference>
<dbReference type="Gene3D" id="2.40.40.20">
    <property type="match status" value="1"/>
</dbReference>
<dbReference type="Pfam" id="PF05000">
    <property type="entry name" value="RNA_pol_Rpb1_4"/>
    <property type="match status" value="1"/>
</dbReference>
<reference evidence="9" key="1">
    <citation type="journal article" date="2020" name="Nature">
        <title>Giant virus diversity and host interactions through global metagenomics.</title>
        <authorList>
            <person name="Schulz F."/>
            <person name="Roux S."/>
            <person name="Paez-Espino D."/>
            <person name="Jungbluth S."/>
            <person name="Walsh D.A."/>
            <person name="Denef V.J."/>
            <person name="McMahon K.D."/>
            <person name="Konstantinidis K.T."/>
            <person name="Eloe-Fadrosh E.A."/>
            <person name="Kyrpides N.C."/>
            <person name="Woyke T."/>
        </authorList>
    </citation>
    <scope>NUCLEOTIDE SEQUENCE</scope>
    <source>
        <strain evidence="9">GVMAG-M-3300010160-26</strain>
    </source>
</reference>
<name>A0A6C0BDN2_9ZZZZ</name>
<dbReference type="InterPro" id="IPR007083">
    <property type="entry name" value="RNA_pol_Rpb1_4"/>
</dbReference>
<organism evidence="9">
    <name type="scientific">viral metagenome</name>
    <dbReference type="NCBI Taxonomy" id="1070528"/>
    <lineage>
        <taxon>unclassified sequences</taxon>
        <taxon>metagenomes</taxon>
        <taxon>organismal metagenomes</taxon>
    </lineage>
</organism>
<dbReference type="Gene3D" id="1.10.132.30">
    <property type="match status" value="1"/>
</dbReference>
<dbReference type="InterPro" id="IPR007081">
    <property type="entry name" value="RNA_pol_Rpb1_5"/>
</dbReference>
<keyword evidence="5" id="KW-0548">Nucleotidyltransferase</keyword>
<dbReference type="Gene3D" id="6.10.250.2940">
    <property type="match status" value="1"/>
</dbReference>
<dbReference type="Pfam" id="PF04992">
    <property type="entry name" value="RNA_pol_Rpb1_6"/>
    <property type="match status" value="1"/>
</dbReference>
<dbReference type="InterPro" id="IPR045867">
    <property type="entry name" value="DNA-dir_RpoC_beta_prime"/>
</dbReference>
<evidence type="ECO:0000256" key="7">
    <source>
        <dbReference type="ARBA" id="ARBA00048552"/>
    </source>
</evidence>
<accession>A0A6C0BDN2</accession>
<dbReference type="PANTHER" id="PTHR19376:SF32">
    <property type="entry name" value="DNA-DIRECTED RNA POLYMERASE III SUBUNIT RPC1"/>
    <property type="match status" value="1"/>
</dbReference>
<evidence type="ECO:0000256" key="5">
    <source>
        <dbReference type="ARBA" id="ARBA00022695"/>
    </source>
</evidence>
<dbReference type="GO" id="GO:0000428">
    <property type="term" value="C:DNA-directed RNA polymerase complex"/>
    <property type="evidence" value="ECO:0007669"/>
    <property type="project" value="UniProtKB-KW"/>
</dbReference>
<proteinExistence type="inferred from homology"/>
<dbReference type="InterPro" id="IPR007066">
    <property type="entry name" value="RNA_pol_Rpb1_3"/>
</dbReference>
<dbReference type="SUPFAM" id="SSF64484">
    <property type="entry name" value="beta and beta-prime subunits of DNA dependent RNA-polymerase"/>
    <property type="match status" value="1"/>
</dbReference>
<dbReference type="GO" id="GO:0003899">
    <property type="term" value="F:DNA-directed RNA polymerase activity"/>
    <property type="evidence" value="ECO:0007669"/>
    <property type="project" value="UniProtKB-EC"/>
</dbReference>
<keyword evidence="6" id="KW-0804">Transcription</keyword>
<dbReference type="InterPro" id="IPR044893">
    <property type="entry name" value="RNA_pol_Rpb1_clamp_domain"/>
</dbReference>
<dbReference type="GO" id="GO:0003677">
    <property type="term" value="F:DNA binding"/>
    <property type="evidence" value="ECO:0007669"/>
    <property type="project" value="InterPro"/>
</dbReference>
<dbReference type="EC" id="2.7.7.6" evidence="2"/>
<keyword evidence="4" id="KW-0808">Transferase</keyword>
<dbReference type="Gene3D" id="1.10.274.100">
    <property type="entry name" value="RNA polymerase Rpb1, domain 3"/>
    <property type="match status" value="1"/>
</dbReference>
<dbReference type="Pfam" id="PF00623">
    <property type="entry name" value="RNA_pol_Rpb1_2"/>
    <property type="match status" value="1"/>
</dbReference>
<dbReference type="InterPro" id="IPR000722">
    <property type="entry name" value="RNA_pol_asu"/>
</dbReference>
<dbReference type="InterPro" id="IPR007075">
    <property type="entry name" value="RNA_pol_Rpb1_6"/>
</dbReference>
<feature type="domain" description="RNA polymerase N-terminal" evidence="8">
    <location>
        <begin position="199"/>
        <end position="501"/>
    </location>
</feature>
<evidence type="ECO:0000256" key="2">
    <source>
        <dbReference type="ARBA" id="ARBA00012418"/>
    </source>
</evidence>
<evidence type="ECO:0000313" key="9">
    <source>
        <dbReference type="EMBL" id="QHS89588.1"/>
    </source>
</evidence>
<keyword evidence="3" id="KW-0240">DNA-directed RNA polymerase</keyword>
<dbReference type="InterPro" id="IPR038120">
    <property type="entry name" value="Rpb1_funnel_sf"/>
</dbReference>
<dbReference type="Pfam" id="PF04997">
    <property type="entry name" value="RNA_pol_Rpb1_1"/>
    <property type="match status" value="1"/>
</dbReference>
<dbReference type="Gene3D" id="4.10.860.120">
    <property type="entry name" value="RNA polymerase II, clamp domain"/>
    <property type="match status" value="1"/>
</dbReference>
<dbReference type="Gene3D" id="3.30.1360.140">
    <property type="match status" value="1"/>
</dbReference>
<evidence type="ECO:0000259" key="8">
    <source>
        <dbReference type="SMART" id="SM00663"/>
    </source>
</evidence>
<dbReference type="InterPro" id="IPR038593">
    <property type="entry name" value="RNA_pol_Rpb1_7_sf"/>
</dbReference>